<feature type="domain" description="DUF1828" evidence="1">
    <location>
        <begin position="31"/>
        <end position="101"/>
    </location>
</feature>
<dbReference type="AlphaFoldDB" id="A0A9D9E8Y7"/>
<proteinExistence type="predicted"/>
<feature type="non-terminal residue" evidence="2">
    <location>
        <position position="105"/>
    </location>
</feature>
<dbReference type="EMBL" id="JADIMP010000108">
    <property type="protein sequence ID" value="MBO8442121.1"/>
    <property type="molecule type" value="Genomic_DNA"/>
</dbReference>
<reference evidence="2" key="1">
    <citation type="submission" date="2020-10" db="EMBL/GenBank/DDBJ databases">
        <authorList>
            <person name="Gilroy R."/>
        </authorList>
    </citation>
    <scope>NUCLEOTIDE SEQUENCE</scope>
    <source>
        <strain evidence="2">C6-149</strain>
    </source>
</reference>
<name>A0A9D9E8Y7_9LACO</name>
<evidence type="ECO:0000313" key="2">
    <source>
        <dbReference type="EMBL" id="MBO8442121.1"/>
    </source>
</evidence>
<organism evidence="2 3">
    <name type="scientific">Candidatus Gallilactobacillus intestinavium</name>
    <dbReference type="NCBI Taxonomy" id="2840838"/>
    <lineage>
        <taxon>Bacteria</taxon>
        <taxon>Bacillati</taxon>
        <taxon>Bacillota</taxon>
        <taxon>Bacilli</taxon>
        <taxon>Lactobacillales</taxon>
        <taxon>Lactobacillaceae</taxon>
        <taxon>Lactobacillaceae incertae sedis</taxon>
        <taxon>Candidatus Gallilactobacillus</taxon>
    </lineage>
</organism>
<gene>
    <name evidence="2" type="ORF">IAA89_06830</name>
</gene>
<protein>
    <submittedName>
        <fullName evidence="2">DUF1828 domain-containing protein</fullName>
    </submittedName>
</protein>
<dbReference type="InterPro" id="IPR014960">
    <property type="entry name" value="DUF1828"/>
</dbReference>
<sequence>MECRDYVCKYLDWLQKQYSYRQIDEVTEITTPLTNNIGDNLRVYLESVGKNKIRLSDDGTTLEDLELMGIDISTSTREYIISNILRQYNVSLDKEDDSLYIDGSE</sequence>
<accession>A0A9D9E8Y7</accession>
<dbReference type="Pfam" id="PF08861">
    <property type="entry name" value="DUF1828"/>
    <property type="match status" value="1"/>
</dbReference>
<comment type="caution">
    <text evidence="2">The sequence shown here is derived from an EMBL/GenBank/DDBJ whole genome shotgun (WGS) entry which is preliminary data.</text>
</comment>
<evidence type="ECO:0000259" key="1">
    <source>
        <dbReference type="Pfam" id="PF08861"/>
    </source>
</evidence>
<evidence type="ECO:0000313" key="3">
    <source>
        <dbReference type="Proteomes" id="UP000823614"/>
    </source>
</evidence>
<reference evidence="2" key="2">
    <citation type="journal article" date="2021" name="PeerJ">
        <title>Extensive microbial diversity within the chicken gut microbiome revealed by metagenomics and culture.</title>
        <authorList>
            <person name="Gilroy R."/>
            <person name="Ravi A."/>
            <person name="Getino M."/>
            <person name="Pursley I."/>
            <person name="Horton D.L."/>
            <person name="Alikhan N.F."/>
            <person name="Baker D."/>
            <person name="Gharbi K."/>
            <person name="Hall N."/>
            <person name="Watson M."/>
            <person name="Adriaenssens E.M."/>
            <person name="Foster-Nyarko E."/>
            <person name="Jarju S."/>
            <person name="Secka A."/>
            <person name="Antonio M."/>
            <person name="Oren A."/>
            <person name="Chaudhuri R.R."/>
            <person name="La Ragione R."/>
            <person name="Hildebrand F."/>
            <person name="Pallen M.J."/>
        </authorList>
    </citation>
    <scope>NUCLEOTIDE SEQUENCE</scope>
    <source>
        <strain evidence="2">C6-149</strain>
    </source>
</reference>
<dbReference type="Proteomes" id="UP000823614">
    <property type="component" value="Unassembled WGS sequence"/>
</dbReference>